<dbReference type="Proteomes" id="UP001458880">
    <property type="component" value="Unassembled WGS sequence"/>
</dbReference>
<evidence type="ECO:0000256" key="2">
    <source>
        <dbReference type="ARBA" id="ARBA00022729"/>
    </source>
</evidence>
<dbReference type="GO" id="GO:0016491">
    <property type="term" value="F:oxidoreductase activity"/>
    <property type="evidence" value="ECO:0007669"/>
    <property type="project" value="TreeGrafter"/>
</dbReference>
<protein>
    <recommendedName>
        <fullName evidence="4">Selenoprotein M</fullName>
    </recommendedName>
</protein>
<comment type="caution">
    <text evidence="7">The sequence shown here is derived from an EMBL/GenBank/DDBJ whole genome shotgun (WGS) entry which is preliminary data.</text>
</comment>
<proteinExistence type="inferred from homology"/>
<evidence type="ECO:0000313" key="8">
    <source>
        <dbReference type="Proteomes" id="UP001458880"/>
    </source>
</evidence>
<comment type="similarity">
    <text evidence="1">Belongs to the selenoprotein M/F family.</text>
</comment>
<evidence type="ECO:0000256" key="3">
    <source>
        <dbReference type="ARBA" id="ARBA00022933"/>
    </source>
</evidence>
<gene>
    <name evidence="7" type="ORF">QE152_g26207</name>
</gene>
<feature type="domain" description="Selenoprotein F/M" evidence="6">
    <location>
        <begin position="42"/>
        <end position="114"/>
    </location>
</feature>
<dbReference type="EMBL" id="JASPKY010000298">
    <property type="protein sequence ID" value="KAK9710100.1"/>
    <property type="molecule type" value="Genomic_DNA"/>
</dbReference>
<dbReference type="GO" id="GO:0005788">
    <property type="term" value="C:endoplasmic reticulum lumen"/>
    <property type="evidence" value="ECO:0007669"/>
    <property type="project" value="TreeGrafter"/>
</dbReference>
<evidence type="ECO:0000256" key="5">
    <source>
        <dbReference type="SAM" id="SignalP"/>
    </source>
</evidence>
<evidence type="ECO:0000313" key="7">
    <source>
        <dbReference type="EMBL" id="KAK9710100.1"/>
    </source>
</evidence>
<keyword evidence="8" id="KW-1185">Reference proteome</keyword>
<dbReference type="InterPro" id="IPR036249">
    <property type="entry name" value="Thioredoxin-like_sf"/>
</dbReference>
<dbReference type="PANTHER" id="PTHR13077:SF7">
    <property type="entry name" value="SELENOPROTEIN M"/>
    <property type="match status" value="1"/>
</dbReference>
<sequence length="130" mass="15203">MMKKFLILFSIAFLVTYCLCDELEEDVEETEKIDTSKYYRAQVESCPGCSLNRLKDVKAFVYEDVPKYDKVTFKKINGAPPELVFFDEDDNVIERVDLKPLDREQCNYELLKRGFLLKLAARSAVNREEL</sequence>
<evidence type="ECO:0000256" key="4">
    <source>
        <dbReference type="ARBA" id="ARBA00040773"/>
    </source>
</evidence>
<dbReference type="Gene3D" id="3.40.30.50">
    <property type="entry name" value="Sep15/SelM thioredoxin-like domain, active-site redox motif"/>
    <property type="match status" value="1"/>
</dbReference>
<dbReference type="SUPFAM" id="SSF52833">
    <property type="entry name" value="Thioredoxin-like"/>
    <property type="match status" value="1"/>
</dbReference>
<dbReference type="InterPro" id="IPR039992">
    <property type="entry name" value="Sep15_SelM"/>
</dbReference>
<feature type="signal peptide" evidence="5">
    <location>
        <begin position="1"/>
        <end position="20"/>
    </location>
</feature>
<dbReference type="InterPro" id="IPR014912">
    <property type="entry name" value="Sep15_SelM_dom"/>
</dbReference>
<evidence type="ECO:0000256" key="1">
    <source>
        <dbReference type="ARBA" id="ARBA00005742"/>
    </source>
</evidence>
<keyword evidence="2 5" id="KW-0732">Signal</keyword>
<dbReference type="Pfam" id="PF08806">
    <property type="entry name" value="Sep15_SelM"/>
    <property type="match status" value="1"/>
</dbReference>
<name>A0AAW1JZE0_POPJA</name>
<accession>A0AAW1JZE0</accession>
<dbReference type="PANTHER" id="PTHR13077">
    <property type="entry name" value="SELENOPROTEIN F"/>
    <property type="match status" value="1"/>
</dbReference>
<reference evidence="7 8" key="1">
    <citation type="journal article" date="2024" name="BMC Genomics">
        <title>De novo assembly and annotation of Popillia japonica's genome with initial clues to its potential as an invasive pest.</title>
        <authorList>
            <person name="Cucini C."/>
            <person name="Boschi S."/>
            <person name="Funari R."/>
            <person name="Cardaioli E."/>
            <person name="Iannotti N."/>
            <person name="Marturano G."/>
            <person name="Paoli F."/>
            <person name="Bruttini M."/>
            <person name="Carapelli A."/>
            <person name="Frati F."/>
            <person name="Nardi F."/>
        </authorList>
    </citation>
    <scope>NUCLEOTIDE SEQUENCE [LARGE SCALE GENOMIC DNA]</scope>
    <source>
        <strain evidence="7">DMR45628</strain>
    </source>
</reference>
<organism evidence="7 8">
    <name type="scientific">Popillia japonica</name>
    <name type="common">Japanese beetle</name>
    <dbReference type="NCBI Taxonomy" id="7064"/>
    <lineage>
        <taxon>Eukaryota</taxon>
        <taxon>Metazoa</taxon>
        <taxon>Ecdysozoa</taxon>
        <taxon>Arthropoda</taxon>
        <taxon>Hexapoda</taxon>
        <taxon>Insecta</taxon>
        <taxon>Pterygota</taxon>
        <taxon>Neoptera</taxon>
        <taxon>Endopterygota</taxon>
        <taxon>Coleoptera</taxon>
        <taxon>Polyphaga</taxon>
        <taxon>Scarabaeiformia</taxon>
        <taxon>Scarabaeidae</taxon>
        <taxon>Rutelinae</taxon>
        <taxon>Popillia</taxon>
    </lineage>
</organism>
<dbReference type="InterPro" id="IPR038219">
    <property type="entry name" value="Sep15/SelM_sf"/>
</dbReference>
<evidence type="ECO:0000259" key="6">
    <source>
        <dbReference type="Pfam" id="PF08806"/>
    </source>
</evidence>
<dbReference type="AlphaFoldDB" id="A0AAW1JZE0"/>
<feature type="chain" id="PRO_5043497684" description="Selenoprotein M" evidence="5">
    <location>
        <begin position="21"/>
        <end position="130"/>
    </location>
</feature>
<keyword evidence="3" id="KW-0712">Selenocysteine</keyword>